<evidence type="ECO:0000313" key="2">
    <source>
        <dbReference type="Proteomes" id="UP000541109"/>
    </source>
</evidence>
<dbReference type="InterPro" id="IPR011330">
    <property type="entry name" value="Glyco_hydro/deAcase_b/a-brl"/>
</dbReference>
<protein>
    <submittedName>
        <fullName evidence="1">Polysaccharide deacetylase family protein</fullName>
    </submittedName>
</protein>
<dbReference type="RefSeq" id="WP_182162768.1">
    <property type="nucleotide sequence ID" value="NZ_JACFXV010000043.1"/>
</dbReference>
<proteinExistence type="predicted"/>
<name>A0A839ABI0_9HYPH</name>
<gene>
    <name evidence="1" type="ORF">H2509_04570</name>
</gene>
<dbReference type="Proteomes" id="UP000541109">
    <property type="component" value="Unassembled WGS sequence"/>
</dbReference>
<dbReference type="GO" id="GO:0005975">
    <property type="term" value="P:carbohydrate metabolic process"/>
    <property type="evidence" value="ECO:0007669"/>
    <property type="project" value="InterPro"/>
</dbReference>
<dbReference type="InterPro" id="IPR049591">
    <property type="entry name" value="CE4_u4-like"/>
</dbReference>
<dbReference type="SUPFAM" id="SSF88713">
    <property type="entry name" value="Glycoside hydrolase/deacetylase"/>
    <property type="match status" value="1"/>
</dbReference>
<dbReference type="Gene3D" id="3.20.20.370">
    <property type="entry name" value="Glycoside hydrolase/deacetylase"/>
    <property type="match status" value="1"/>
</dbReference>
<dbReference type="AlphaFoldDB" id="A0A839ABI0"/>
<reference evidence="1 2" key="1">
    <citation type="submission" date="2020-07" db="EMBL/GenBank/DDBJ databases">
        <title>Stappia sp., F7233, whole genome shotgun sequencing project.</title>
        <authorList>
            <person name="Jiang S."/>
            <person name="Liu Z.W."/>
            <person name="Du Z.J."/>
        </authorList>
    </citation>
    <scope>NUCLEOTIDE SEQUENCE [LARGE SCALE GENOMIC DNA]</scope>
    <source>
        <strain evidence="1 2">F7233</strain>
    </source>
</reference>
<dbReference type="CDD" id="cd10928">
    <property type="entry name" value="CE4_u4"/>
    <property type="match status" value="1"/>
</dbReference>
<organism evidence="1 2">
    <name type="scientific">Stappia albiluteola</name>
    <dbReference type="NCBI Taxonomy" id="2758565"/>
    <lineage>
        <taxon>Bacteria</taxon>
        <taxon>Pseudomonadati</taxon>
        <taxon>Pseudomonadota</taxon>
        <taxon>Alphaproteobacteria</taxon>
        <taxon>Hyphomicrobiales</taxon>
        <taxon>Stappiaceae</taxon>
        <taxon>Stappia</taxon>
    </lineage>
</organism>
<dbReference type="EMBL" id="JACFXV010000043">
    <property type="protein sequence ID" value="MBA5776398.1"/>
    <property type="molecule type" value="Genomic_DNA"/>
</dbReference>
<keyword evidence="2" id="KW-1185">Reference proteome</keyword>
<accession>A0A839ABI0</accession>
<comment type="caution">
    <text evidence="1">The sequence shown here is derived from an EMBL/GenBank/DDBJ whole genome shotgun (WGS) entry which is preliminary data.</text>
</comment>
<evidence type="ECO:0000313" key="1">
    <source>
        <dbReference type="EMBL" id="MBA5776398.1"/>
    </source>
</evidence>
<sequence>MKEHFAFFRDALLEHLDWFAERGLKARFWWRDDDAVEPTPALDRLMAIANEFDIDVALAIIPNEVRESLADRLQDERHAVVFQHGFRHQNFQLRERGEKAAEFGARRLPHEAVRELVEGRKRLDALFGNRFVPVLVPPWNRISPAVVRALPAAGLAGVSTFTWMQPYARGRLQSHIDIIKWKKGRSFIGYHCAGLRLDLQLARRRNAPDEPVGILTHHLDHDEACFEFLMELFAIIRSHPGAECPGVARLVEETWPGIQTGLRAPLI</sequence>